<dbReference type="Pfam" id="PF07714">
    <property type="entry name" value="PK_Tyr_Ser-Thr"/>
    <property type="match status" value="1"/>
</dbReference>
<dbReference type="InterPro" id="IPR001245">
    <property type="entry name" value="Ser-Thr/Tyr_kinase_cat_dom"/>
</dbReference>
<evidence type="ECO:0000256" key="6">
    <source>
        <dbReference type="ARBA" id="ARBA00022741"/>
    </source>
</evidence>
<dbReference type="GO" id="GO:0016020">
    <property type="term" value="C:membrane"/>
    <property type="evidence" value="ECO:0007669"/>
    <property type="project" value="UniProtKB-SubCell"/>
</dbReference>
<dbReference type="SUPFAM" id="SSF56112">
    <property type="entry name" value="Protein kinase-like (PK-like)"/>
    <property type="match status" value="1"/>
</dbReference>
<comment type="catalytic activity">
    <reaction evidence="11">
        <text>L-threonyl-[protein] + ATP = O-phospho-L-threonyl-[protein] + ADP + H(+)</text>
        <dbReference type="Rhea" id="RHEA:46608"/>
        <dbReference type="Rhea" id="RHEA-COMP:11060"/>
        <dbReference type="Rhea" id="RHEA-COMP:11605"/>
        <dbReference type="ChEBI" id="CHEBI:15378"/>
        <dbReference type="ChEBI" id="CHEBI:30013"/>
        <dbReference type="ChEBI" id="CHEBI:30616"/>
        <dbReference type="ChEBI" id="CHEBI:61977"/>
        <dbReference type="ChEBI" id="CHEBI:456216"/>
        <dbReference type="EC" id="2.7.11.1"/>
    </reaction>
</comment>
<dbReference type="GO" id="GO:0005524">
    <property type="term" value="F:ATP binding"/>
    <property type="evidence" value="ECO:0007669"/>
    <property type="project" value="UniProtKB-KW"/>
</dbReference>
<accession>A0A6N2N677</accession>
<evidence type="ECO:0000256" key="2">
    <source>
        <dbReference type="ARBA" id="ARBA00012513"/>
    </source>
</evidence>
<dbReference type="PROSITE" id="PS50011">
    <property type="entry name" value="PROTEIN_KINASE_DOM"/>
    <property type="match status" value="1"/>
</dbReference>
<feature type="domain" description="Protein kinase" evidence="14">
    <location>
        <begin position="1"/>
        <end position="166"/>
    </location>
</feature>
<evidence type="ECO:0000259" key="14">
    <source>
        <dbReference type="PROSITE" id="PS50011"/>
    </source>
</evidence>
<keyword evidence="8" id="KW-0067">ATP-binding</keyword>
<dbReference type="Gene3D" id="1.10.510.10">
    <property type="entry name" value="Transferase(Phosphotransferase) domain 1"/>
    <property type="match status" value="1"/>
</dbReference>
<comment type="catalytic activity">
    <reaction evidence="12">
        <text>L-seryl-[protein] + ATP = O-phospho-L-seryl-[protein] + ADP + H(+)</text>
        <dbReference type="Rhea" id="RHEA:17989"/>
        <dbReference type="Rhea" id="RHEA-COMP:9863"/>
        <dbReference type="Rhea" id="RHEA-COMP:11604"/>
        <dbReference type="ChEBI" id="CHEBI:15378"/>
        <dbReference type="ChEBI" id="CHEBI:29999"/>
        <dbReference type="ChEBI" id="CHEBI:30616"/>
        <dbReference type="ChEBI" id="CHEBI:83421"/>
        <dbReference type="ChEBI" id="CHEBI:456216"/>
        <dbReference type="EC" id="2.7.11.1"/>
    </reaction>
</comment>
<feature type="transmembrane region" description="Helical" evidence="13">
    <location>
        <begin position="21"/>
        <end position="40"/>
    </location>
</feature>
<dbReference type="InterPro" id="IPR052232">
    <property type="entry name" value="RLK_Ser/Thr-Kinase"/>
</dbReference>
<comment type="subcellular location">
    <subcellularLocation>
        <location evidence="1">Membrane</location>
        <topology evidence="1">Single-pass membrane protein</topology>
    </subcellularLocation>
</comment>
<evidence type="ECO:0000256" key="12">
    <source>
        <dbReference type="ARBA" id="ARBA00048679"/>
    </source>
</evidence>
<dbReference type="PANTHER" id="PTHR47984">
    <property type="entry name" value="OS01G0323000 PROTEIN"/>
    <property type="match status" value="1"/>
</dbReference>
<evidence type="ECO:0000256" key="9">
    <source>
        <dbReference type="ARBA" id="ARBA00022989"/>
    </source>
</evidence>
<keyword evidence="10 13" id="KW-0472">Membrane</keyword>
<keyword evidence="4" id="KW-0808">Transferase</keyword>
<sequence length="166" mass="18706">MAHNTPSVNTKISKHTSYFGIGLRILILALIVVFYCSLFGHHRYLDHLSLSPKIETFQAPFALIEPPFDGRILVSECADNGNLHQWLYGFSEQASPLTWAIRMNIIRGIGKGLAYLHEDIEPKIIHQNLKSSHILLDHHLQCIDVTIHSLETSGRVSSLRISLLTT</sequence>
<keyword evidence="7" id="KW-0418">Kinase</keyword>
<proteinExistence type="predicted"/>
<reference evidence="15" key="1">
    <citation type="submission" date="2019-03" db="EMBL/GenBank/DDBJ databases">
        <authorList>
            <person name="Mank J."/>
            <person name="Almeida P."/>
        </authorList>
    </citation>
    <scope>NUCLEOTIDE SEQUENCE</scope>
    <source>
        <strain evidence="15">78183</strain>
    </source>
</reference>
<evidence type="ECO:0000256" key="13">
    <source>
        <dbReference type="SAM" id="Phobius"/>
    </source>
</evidence>
<evidence type="ECO:0000256" key="10">
    <source>
        <dbReference type="ARBA" id="ARBA00023136"/>
    </source>
</evidence>
<keyword evidence="6" id="KW-0547">Nucleotide-binding</keyword>
<evidence type="ECO:0000256" key="4">
    <source>
        <dbReference type="ARBA" id="ARBA00022679"/>
    </source>
</evidence>
<protein>
    <recommendedName>
        <fullName evidence="2">non-specific serine/threonine protein kinase</fullName>
        <ecNumber evidence="2">2.7.11.1</ecNumber>
    </recommendedName>
</protein>
<dbReference type="PANTHER" id="PTHR47984:SF15">
    <property type="entry name" value="PROTEIN KINASE DOMAIN-CONTAINING PROTEIN"/>
    <property type="match status" value="1"/>
</dbReference>
<dbReference type="InterPro" id="IPR000719">
    <property type="entry name" value="Prot_kinase_dom"/>
</dbReference>
<keyword evidence="3" id="KW-0597">Phosphoprotein</keyword>
<dbReference type="EMBL" id="CAADRP010002152">
    <property type="protein sequence ID" value="VFU62441.1"/>
    <property type="molecule type" value="Genomic_DNA"/>
</dbReference>
<gene>
    <name evidence="15" type="ORF">SVIM_LOCUS472301</name>
</gene>
<evidence type="ECO:0000256" key="3">
    <source>
        <dbReference type="ARBA" id="ARBA00022553"/>
    </source>
</evidence>
<dbReference type="EC" id="2.7.11.1" evidence="2"/>
<dbReference type="GO" id="GO:0004674">
    <property type="term" value="F:protein serine/threonine kinase activity"/>
    <property type="evidence" value="ECO:0007669"/>
    <property type="project" value="UniProtKB-EC"/>
</dbReference>
<keyword evidence="5 13" id="KW-0812">Transmembrane</keyword>
<dbReference type="AlphaFoldDB" id="A0A6N2N677"/>
<evidence type="ECO:0000256" key="8">
    <source>
        <dbReference type="ARBA" id="ARBA00022840"/>
    </source>
</evidence>
<evidence type="ECO:0000256" key="7">
    <source>
        <dbReference type="ARBA" id="ARBA00022777"/>
    </source>
</evidence>
<name>A0A6N2N677_SALVM</name>
<evidence type="ECO:0000256" key="1">
    <source>
        <dbReference type="ARBA" id="ARBA00004167"/>
    </source>
</evidence>
<keyword evidence="9 13" id="KW-1133">Transmembrane helix</keyword>
<dbReference type="InterPro" id="IPR011009">
    <property type="entry name" value="Kinase-like_dom_sf"/>
</dbReference>
<organism evidence="15">
    <name type="scientific">Salix viminalis</name>
    <name type="common">Common osier</name>
    <name type="synonym">Basket willow</name>
    <dbReference type="NCBI Taxonomy" id="40686"/>
    <lineage>
        <taxon>Eukaryota</taxon>
        <taxon>Viridiplantae</taxon>
        <taxon>Streptophyta</taxon>
        <taxon>Embryophyta</taxon>
        <taxon>Tracheophyta</taxon>
        <taxon>Spermatophyta</taxon>
        <taxon>Magnoliopsida</taxon>
        <taxon>eudicotyledons</taxon>
        <taxon>Gunneridae</taxon>
        <taxon>Pentapetalae</taxon>
        <taxon>rosids</taxon>
        <taxon>fabids</taxon>
        <taxon>Malpighiales</taxon>
        <taxon>Salicaceae</taxon>
        <taxon>Saliceae</taxon>
        <taxon>Salix</taxon>
    </lineage>
</organism>
<evidence type="ECO:0000313" key="15">
    <source>
        <dbReference type="EMBL" id="VFU62441.1"/>
    </source>
</evidence>
<evidence type="ECO:0000256" key="11">
    <source>
        <dbReference type="ARBA" id="ARBA00047899"/>
    </source>
</evidence>
<evidence type="ECO:0000256" key="5">
    <source>
        <dbReference type="ARBA" id="ARBA00022692"/>
    </source>
</evidence>